<dbReference type="Pfam" id="PF07927">
    <property type="entry name" value="HicA_toxin"/>
    <property type="match status" value="1"/>
</dbReference>
<keyword evidence="2" id="KW-1277">Toxin-antitoxin system</keyword>
<evidence type="ECO:0000256" key="4">
    <source>
        <dbReference type="ARBA" id="ARBA00022759"/>
    </source>
</evidence>
<evidence type="ECO:0000256" key="2">
    <source>
        <dbReference type="ARBA" id="ARBA00022649"/>
    </source>
</evidence>
<dbReference type="AlphaFoldDB" id="A0A4S4AB78"/>
<comment type="similarity">
    <text evidence="1">Belongs to the HicA mRNA interferase family.</text>
</comment>
<evidence type="ECO:0000313" key="9">
    <source>
        <dbReference type="Proteomes" id="UP000307956"/>
    </source>
</evidence>
<dbReference type="Proteomes" id="UP000307956">
    <property type="component" value="Unassembled WGS sequence"/>
</dbReference>
<dbReference type="GO" id="GO:0004519">
    <property type="term" value="F:endonuclease activity"/>
    <property type="evidence" value="ECO:0007669"/>
    <property type="project" value="UniProtKB-KW"/>
</dbReference>
<comment type="caution">
    <text evidence="8">The sequence shown here is derived from an EMBL/GenBank/DDBJ whole genome shotgun (WGS) entry which is preliminary data.</text>
</comment>
<accession>A0A4S4AB78</accession>
<dbReference type="InterPro" id="IPR038570">
    <property type="entry name" value="HicA_sf"/>
</dbReference>
<keyword evidence="3" id="KW-0540">Nuclease</keyword>
<evidence type="ECO:0000256" key="1">
    <source>
        <dbReference type="ARBA" id="ARBA00006620"/>
    </source>
</evidence>
<name>A0A4S4AB78_9RHOO</name>
<protein>
    <submittedName>
        <fullName evidence="8">Type II toxin-antitoxin system HicA family toxin</fullName>
    </submittedName>
</protein>
<dbReference type="EMBL" id="SSOD01000022">
    <property type="protein sequence ID" value="THF55898.1"/>
    <property type="molecule type" value="Genomic_DNA"/>
</dbReference>
<evidence type="ECO:0000256" key="7">
    <source>
        <dbReference type="ARBA" id="ARBA00023016"/>
    </source>
</evidence>
<dbReference type="Gene3D" id="3.30.920.30">
    <property type="entry name" value="Hypothetical protein"/>
    <property type="match status" value="1"/>
</dbReference>
<proteinExistence type="inferred from homology"/>
<keyword evidence="5" id="KW-0378">Hydrolase</keyword>
<keyword evidence="9" id="KW-1185">Reference proteome</keyword>
<evidence type="ECO:0000256" key="3">
    <source>
        <dbReference type="ARBA" id="ARBA00022722"/>
    </source>
</evidence>
<evidence type="ECO:0000313" key="8">
    <source>
        <dbReference type="EMBL" id="THF55898.1"/>
    </source>
</evidence>
<gene>
    <name evidence="8" type="ORF">E6O51_20140</name>
</gene>
<evidence type="ECO:0000256" key="5">
    <source>
        <dbReference type="ARBA" id="ARBA00022801"/>
    </source>
</evidence>
<keyword evidence="7" id="KW-0346">Stress response</keyword>
<keyword evidence="4" id="KW-0255">Endonuclease</keyword>
<keyword evidence="6" id="KW-0694">RNA-binding</keyword>
<evidence type="ECO:0000256" key="6">
    <source>
        <dbReference type="ARBA" id="ARBA00022884"/>
    </source>
</evidence>
<dbReference type="OrthoDB" id="9181824at2"/>
<dbReference type="GO" id="GO:0003729">
    <property type="term" value="F:mRNA binding"/>
    <property type="evidence" value="ECO:0007669"/>
    <property type="project" value="InterPro"/>
</dbReference>
<dbReference type="RefSeq" id="WP_136386814.1">
    <property type="nucleotide sequence ID" value="NZ_SSOD01000022.1"/>
</dbReference>
<dbReference type="GO" id="GO:0016787">
    <property type="term" value="F:hydrolase activity"/>
    <property type="evidence" value="ECO:0007669"/>
    <property type="project" value="UniProtKB-KW"/>
</dbReference>
<sequence length="81" mass="8921">MSGAHPPLTCKEVKAALKRLGFHPRPQKGTSHEQWVKYDRDRLVGKVTVDCPKQPFSHTLVASMAKQAGVSKASFYKAAKS</sequence>
<reference evidence="8 9" key="1">
    <citation type="submission" date="2019-04" db="EMBL/GenBank/DDBJ databases">
        <title>Azoarcus rhizosphaerae sp. nov. isolated from rhizosphere of Ficus religiosa.</title>
        <authorList>
            <person name="Lin S.-Y."/>
            <person name="Hameed A."/>
            <person name="Hsu Y.-H."/>
            <person name="Young C.-C."/>
        </authorList>
    </citation>
    <scope>NUCLEOTIDE SEQUENCE [LARGE SCALE GENOMIC DNA]</scope>
    <source>
        <strain evidence="8 9">CC-YHH848</strain>
    </source>
</reference>
<organism evidence="8 9">
    <name type="scientific">Pseudothauera rhizosphaerae</name>
    <dbReference type="NCBI Taxonomy" id="2565932"/>
    <lineage>
        <taxon>Bacteria</taxon>
        <taxon>Pseudomonadati</taxon>
        <taxon>Pseudomonadota</taxon>
        <taxon>Betaproteobacteria</taxon>
        <taxon>Rhodocyclales</taxon>
        <taxon>Zoogloeaceae</taxon>
        <taxon>Pseudothauera</taxon>
    </lineage>
</organism>
<dbReference type="InterPro" id="IPR012933">
    <property type="entry name" value="HicA_mRNA_interferase"/>
</dbReference>
<dbReference type="SUPFAM" id="SSF54786">
    <property type="entry name" value="YcfA/nrd intein domain"/>
    <property type="match status" value="1"/>
</dbReference>